<name>A0AAW0LB19_QUESU</name>
<dbReference type="EMBL" id="PKMF04000140">
    <property type="protein sequence ID" value="KAK7847498.1"/>
    <property type="molecule type" value="Genomic_DNA"/>
</dbReference>
<evidence type="ECO:0000313" key="2">
    <source>
        <dbReference type="Proteomes" id="UP000237347"/>
    </source>
</evidence>
<organism evidence="1 2">
    <name type="scientific">Quercus suber</name>
    <name type="common">Cork oak</name>
    <dbReference type="NCBI Taxonomy" id="58331"/>
    <lineage>
        <taxon>Eukaryota</taxon>
        <taxon>Viridiplantae</taxon>
        <taxon>Streptophyta</taxon>
        <taxon>Embryophyta</taxon>
        <taxon>Tracheophyta</taxon>
        <taxon>Spermatophyta</taxon>
        <taxon>Magnoliopsida</taxon>
        <taxon>eudicotyledons</taxon>
        <taxon>Gunneridae</taxon>
        <taxon>Pentapetalae</taxon>
        <taxon>rosids</taxon>
        <taxon>fabids</taxon>
        <taxon>Fagales</taxon>
        <taxon>Fagaceae</taxon>
        <taxon>Quercus</taxon>
    </lineage>
</organism>
<dbReference type="Proteomes" id="UP000237347">
    <property type="component" value="Unassembled WGS sequence"/>
</dbReference>
<dbReference type="AlphaFoldDB" id="A0AAW0LB19"/>
<evidence type="ECO:0000313" key="1">
    <source>
        <dbReference type="EMBL" id="KAK7847498.1"/>
    </source>
</evidence>
<protein>
    <submittedName>
        <fullName evidence="1">Uncharacterized protein</fullName>
    </submittedName>
</protein>
<keyword evidence="2" id="KW-1185">Reference proteome</keyword>
<accession>A0AAW0LB19</accession>
<reference evidence="1 2" key="1">
    <citation type="journal article" date="2018" name="Sci. Data">
        <title>The draft genome sequence of cork oak.</title>
        <authorList>
            <person name="Ramos A.M."/>
            <person name="Usie A."/>
            <person name="Barbosa P."/>
            <person name="Barros P.M."/>
            <person name="Capote T."/>
            <person name="Chaves I."/>
            <person name="Simoes F."/>
            <person name="Abreu I."/>
            <person name="Carrasquinho I."/>
            <person name="Faro C."/>
            <person name="Guimaraes J.B."/>
            <person name="Mendonca D."/>
            <person name="Nobrega F."/>
            <person name="Rodrigues L."/>
            <person name="Saibo N.J.M."/>
            <person name="Varela M.C."/>
            <person name="Egas C."/>
            <person name="Matos J."/>
            <person name="Miguel C.M."/>
            <person name="Oliveira M.M."/>
            <person name="Ricardo C.P."/>
            <person name="Goncalves S."/>
        </authorList>
    </citation>
    <scope>NUCLEOTIDE SEQUENCE [LARGE SCALE GENOMIC DNA]</scope>
    <source>
        <strain evidence="2">cv. HL8</strain>
    </source>
</reference>
<proteinExistence type="predicted"/>
<comment type="caution">
    <text evidence="1">The sequence shown here is derived from an EMBL/GenBank/DDBJ whole genome shotgun (WGS) entry which is preliminary data.</text>
</comment>
<sequence length="215" mass="23648">MVGRSSWKGFTKGTNFLADIASFYVKSMTSNKSRKGKRELQDLYIPQPLSEFAWHPFEDDCHSKDSSQNIGVARSQGTKGSLVVPVWDAIKISKEGVCNNSNHNWKHLKSSMKGVDAETSTDHAHLLTNSESSILKPSVKGSDLKRRNFVDASTSSKFLTKIERAPLSSLQPTSLEVSMFQAMAHVSSVCRKGASTLGDVLLNKLSNISMDNILL</sequence>
<gene>
    <name evidence="1" type="ORF">CFP56_006539</name>
</gene>